<feature type="transmembrane region" description="Helical" evidence="2">
    <location>
        <begin position="273"/>
        <end position="295"/>
    </location>
</feature>
<dbReference type="EMBL" id="CAXAMM010018991">
    <property type="protein sequence ID" value="CAK9044737.1"/>
    <property type="molecule type" value="Genomic_DNA"/>
</dbReference>
<sequence>MDWIKEPSTLDKCSHTHGERRGDLLKFKRAQVGLVSQCELKVKSVGAAYNVSDLWNQAIEQGELASALVQPESGEIVQIPMEHLQPREPESHPEDDDEVRAERQAERKRKREEEIEKIKKMKMKDLGDLVQFVGHTYGTNVSQDSFAQQGSLLTVKGTALFIFKIFGRNGFHILTLALDRHAESDAAGASHSVKVAQRRMLPPQDGLVAIHAGLHRIRPEFASIFDESAHPDEMQRACEEVLARREHVLWTAGLELVVAAMSFLGFDIRRSPLVPCVSSTLLLLAGIGYHGALVLSQAETVVHTLLSTSIAAAICVNFVIETLAGTFESTASMPPVWLLFAALVLPYFILMCLAATSVFLGLAMHDLRQMSEESSISSEELEMQAERVQGQDVCCVCAAERKDAALVPCGHKAMCTVARFKFNLAALRVRFAGKPFLKFEYMSEALSP</sequence>
<evidence type="ECO:0000313" key="4">
    <source>
        <dbReference type="Proteomes" id="UP001642464"/>
    </source>
</evidence>
<organism evidence="3 4">
    <name type="scientific">Durusdinium trenchii</name>
    <dbReference type="NCBI Taxonomy" id="1381693"/>
    <lineage>
        <taxon>Eukaryota</taxon>
        <taxon>Sar</taxon>
        <taxon>Alveolata</taxon>
        <taxon>Dinophyceae</taxon>
        <taxon>Suessiales</taxon>
        <taxon>Symbiodiniaceae</taxon>
        <taxon>Durusdinium</taxon>
    </lineage>
</organism>
<proteinExistence type="predicted"/>
<reference evidence="3 4" key="1">
    <citation type="submission" date="2024-02" db="EMBL/GenBank/DDBJ databases">
        <authorList>
            <person name="Chen Y."/>
            <person name="Shah S."/>
            <person name="Dougan E. K."/>
            <person name="Thang M."/>
            <person name="Chan C."/>
        </authorList>
    </citation>
    <scope>NUCLEOTIDE SEQUENCE [LARGE SCALE GENOMIC DNA]</scope>
</reference>
<feature type="transmembrane region" description="Helical" evidence="2">
    <location>
        <begin position="336"/>
        <end position="364"/>
    </location>
</feature>
<evidence type="ECO:0000256" key="1">
    <source>
        <dbReference type="SAM" id="MobiDB-lite"/>
    </source>
</evidence>
<feature type="compositionally biased region" description="Basic and acidic residues" evidence="1">
    <location>
        <begin position="100"/>
        <end position="113"/>
    </location>
</feature>
<dbReference type="InterPro" id="IPR013083">
    <property type="entry name" value="Znf_RING/FYVE/PHD"/>
</dbReference>
<evidence type="ECO:0000313" key="3">
    <source>
        <dbReference type="EMBL" id="CAK9044737.1"/>
    </source>
</evidence>
<keyword evidence="2" id="KW-1133">Transmembrane helix</keyword>
<keyword evidence="2" id="KW-0812">Transmembrane</keyword>
<comment type="caution">
    <text evidence="3">The sequence shown here is derived from an EMBL/GenBank/DDBJ whole genome shotgun (WGS) entry which is preliminary data.</text>
</comment>
<evidence type="ECO:0000256" key="2">
    <source>
        <dbReference type="SAM" id="Phobius"/>
    </source>
</evidence>
<name>A0ABP0M237_9DINO</name>
<keyword evidence="4" id="KW-1185">Reference proteome</keyword>
<accession>A0ABP0M237</accession>
<dbReference type="Proteomes" id="UP001642464">
    <property type="component" value="Unassembled WGS sequence"/>
</dbReference>
<protein>
    <submittedName>
        <fullName evidence="3">Uncharacterized protein</fullName>
    </submittedName>
</protein>
<keyword evidence="2" id="KW-0472">Membrane</keyword>
<feature type="region of interest" description="Disordered" evidence="1">
    <location>
        <begin position="83"/>
        <end position="113"/>
    </location>
</feature>
<feature type="transmembrane region" description="Helical" evidence="2">
    <location>
        <begin position="301"/>
        <end position="324"/>
    </location>
</feature>
<dbReference type="Gene3D" id="3.30.40.10">
    <property type="entry name" value="Zinc/RING finger domain, C3HC4 (zinc finger)"/>
    <property type="match status" value="1"/>
</dbReference>
<gene>
    <name evidence="3" type="ORF">SCF082_LOCUS25377</name>
</gene>